<name>A0AAD8XL99_GLOAC</name>
<keyword evidence="2" id="KW-1185">Reference proteome</keyword>
<dbReference type="AlphaFoldDB" id="A0AAD8XL99"/>
<accession>A0AAD8XL99</accession>
<gene>
    <name evidence="1" type="ORF">BDZ83DRAFT_647771</name>
</gene>
<organism evidence="1 2">
    <name type="scientific">Glomerella acutata</name>
    <name type="common">Colletotrichum acutatum</name>
    <dbReference type="NCBI Taxonomy" id="27357"/>
    <lineage>
        <taxon>Eukaryota</taxon>
        <taxon>Fungi</taxon>
        <taxon>Dikarya</taxon>
        <taxon>Ascomycota</taxon>
        <taxon>Pezizomycotina</taxon>
        <taxon>Sordariomycetes</taxon>
        <taxon>Hypocreomycetidae</taxon>
        <taxon>Glomerellales</taxon>
        <taxon>Glomerellaceae</taxon>
        <taxon>Colletotrichum</taxon>
        <taxon>Colletotrichum acutatum species complex</taxon>
    </lineage>
</organism>
<evidence type="ECO:0000313" key="1">
    <source>
        <dbReference type="EMBL" id="KAK1729466.1"/>
    </source>
</evidence>
<sequence>MTEPASAQRPFLPNSFVPSLMRVAVILASDHRRVSDDDSLDLLLHHSRESALFTTDLEHPTRAISLLLWVFTARSLRLMLYSRLGCAHGSVELAFNISWMTPSLRYGCVPTCRFLVLALGSRRYTPARYTPARYIQHVVASPTFAVFANDRQCSVAVMLGMGWKCVHRNVAMYAPFSPTPVYEDSQSSARHIFEPKRVIYPHTRLLAAIAALIANVDLTSRQDIGWSGFNDVSFAVRVYTALFPVFRRPRSANRKSIRVEYYVGTTTPQKWRRLICPGRKSC</sequence>
<dbReference type="RefSeq" id="XP_060369521.1">
    <property type="nucleotide sequence ID" value="XM_060510112.1"/>
</dbReference>
<evidence type="ECO:0000313" key="2">
    <source>
        <dbReference type="Proteomes" id="UP001244207"/>
    </source>
</evidence>
<protein>
    <submittedName>
        <fullName evidence="1">Uncharacterized protein</fullName>
    </submittedName>
</protein>
<dbReference type="GeneID" id="85394011"/>
<dbReference type="Proteomes" id="UP001244207">
    <property type="component" value="Unassembled WGS sequence"/>
</dbReference>
<comment type="caution">
    <text evidence="1">The sequence shown here is derived from an EMBL/GenBank/DDBJ whole genome shotgun (WGS) entry which is preliminary data.</text>
</comment>
<proteinExistence type="predicted"/>
<reference evidence="1" key="1">
    <citation type="submission" date="2021-12" db="EMBL/GenBank/DDBJ databases">
        <title>Comparative genomics, transcriptomics and evolutionary studies reveal genomic signatures of adaptation to plant cell wall in hemibiotrophic fungi.</title>
        <authorList>
            <consortium name="DOE Joint Genome Institute"/>
            <person name="Baroncelli R."/>
            <person name="Diaz J.F."/>
            <person name="Benocci T."/>
            <person name="Peng M."/>
            <person name="Battaglia E."/>
            <person name="Haridas S."/>
            <person name="Andreopoulos W."/>
            <person name="Labutti K."/>
            <person name="Pangilinan J."/>
            <person name="Floch G.L."/>
            <person name="Makela M.R."/>
            <person name="Henrissat B."/>
            <person name="Grigoriev I.V."/>
            <person name="Crouch J.A."/>
            <person name="De Vries R.P."/>
            <person name="Sukno S.A."/>
            <person name="Thon M.R."/>
        </authorList>
    </citation>
    <scope>NUCLEOTIDE SEQUENCE</scope>
    <source>
        <strain evidence="1">CBS 112980</strain>
    </source>
</reference>
<dbReference type="EMBL" id="JAHMHS010000011">
    <property type="protein sequence ID" value="KAK1729466.1"/>
    <property type="molecule type" value="Genomic_DNA"/>
</dbReference>